<dbReference type="InterPro" id="IPR028979">
    <property type="entry name" value="Ser_kin/Pase_Hpr-like_N_sf"/>
</dbReference>
<gene>
    <name evidence="3" type="ORF">ABS33_01490</name>
</gene>
<dbReference type="AlphaFoldDB" id="A0A0R2XKH6"/>
<organism evidence="3 4">
    <name type="scientific">Verrucomicrobia subdivision 6 bacterium BACL9 MAG-120924-bin69</name>
    <dbReference type="NCBI Taxonomy" id="1655635"/>
    <lineage>
        <taxon>Bacteria</taxon>
        <taxon>Pseudomonadati</taxon>
        <taxon>Verrucomicrobiota</taxon>
        <taxon>Verrucomicrobiia</taxon>
        <taxon>Verrucomicrobiales</taxon>
        <taxon>Verrucomicrobia subdivision 6</taxon>
    </lineage>
</organism>
<protein>
    <recommendedName>
        <fullName evidence="2">DRTGG domain-containing protein</fullName>
    </recommendedName>
</protein>
<name>A0A0R2XKH6_9BACT</name>
<dbReference type="Pfam" id="PF13500">
    <property type="entry name" value="AAA_26"/>
    <property type="match status" value="1"/>
</dbReference>
<reference evidence="3 4" key="1">
    <citation type="submission" date="2015-10" db="EMBL/GenBank/DDBJ databases">
        <title>Metagenome-Assembled Genomes uncover a global brackish microbiome.</title>
        <authorList>
            <person name="Hugerth L.W."/>
            <person name="Larsson J."/>
            <person name="Alneberg J."/>
            <person name="Lindh M.V."/>
            <person name="Legrand C."/>
            <person name="Pinhassi J."/>
            <person name="Andersson A.F."/>
        </authorList>
    </citation>
    <scope>NUCLEOTIDE SEQUENCE [LARGE SCALE GENOMIC DNA]</scope>
    <source>
        <strain evidence="3">BACL9 MAG-120924-bin69</strain>
    </source>
</reference>
<dbReference type="InterPro" id="IPR010766">
    <property type="entry name" value="DRTGG"/>
</dbReference>
<accession>A0A0R2XKH6</accession>
<dbReference type="Proteomes" id="UP000051220">
    <property type="component" value="Unassembled WGS sequence"/>
</dbReference>
<dbReference type="Pfam" id="PF07085">
    <property type="entry name" value="DRTGG"/>
    <property type="match status" value="1"/>
</dbReference>
<comment type="subunit">
    <text evidence="1">Homohexamer.</text>
</comment>
<feature type="domain" description="DRTGG" evidence="2">
    <location>
        <begin position="227"/>
        <end position="335"/>
    </location>
</feature>
<comment type="caution">
    <text evidence="3">The sequence shown here is derived from an EMBL/GenBank/DDBJ whole genome shotgun (WGS) entry which is preliminary data.</text>
</comment>
<sequence length="372" mass="40109">MDLNRVTPRIYVAATRQDDGKTTCCLGLYAALSLKYKKIGYIKPVGQRFVEVAGRKVDEDSVLVSNTYGVNLPIEAMSPIAVDRMFTREYLERGNLPAMKATIQEAFNRVAWEHDFVLIEGTGHAGVGSVLDLSNAQVAKLLGSQVILVTTGGVGRPVDEVSLNLALFEKHGVRVVGVVLNKVLPAKMEALRPWAEKAFTRMGLPILGMIPYHGELRRPTLGQVSLELGGQFLSGENMKRRKVRSVAVGAMTAARLKDQLQSGALLITPGDREDLLLATVESQGKSGAEAKPAGIILTDGLKPQVGLIKMLQERGLPTVAVAGDSYSVAAKIERMTVKTDPGDKEKILMIQEVVAKHLDLGALIRGSKPVPA</sequence>
<dbReference type="PANTHER" id="PTHR43356">
    <property type="entry name" value="PHOSPHATE ACETYLTRANSFERASE"/>
    <property type="match status" value="1"/>
</dbReference>
<evidence type="ECO:0000313" key="3">
    <source>
        <dbReference type="EMBL" id="KRP34235.1"/>
    </source>
</evidence>
<dbReference type="EMBL" id="LIDN01000028">
    <property type="protein sequence ID" value="KRP34235.1"/>
    <property type="molecule type" value="Genomic_DNA"/>
</dbReference>
<dbReference type="InterPro" id="IPR050500">
    <property type="entry name" value="Phos_Acetyltrans/Butyryltrans"/>
</dbReference>
<proteinExistence type="predicted"/>
<evidence type="ECO:0000256" key="1">
    <source>
        <dbReference type="ARBA" id="ARBA00011643"/>
    </source>
</evidence>
<dbReference type="PANTHER" id="PTHR43356:SF2">
    <property type="entry name" value="PHOSPHATE ACETYLTRANSFERASE"/>
    <property type="match status" value="1"/>
</dbReference>
<dbReference type="InterPro" id="IPR027417">
    <property type="entry name" value="P-loop_NTPase"/>
</dbReference>
<evidence type="ECO:0000259" key="2">
    <source>
        <dbReference type="Pfam" id="PF07085"/>
    </source>
</evidence>
<dbReference type="SUPFAM" id="SSF75138">
    <property type="entry name" value="HprK N-terminal domain-like"/>
    <property type="match status" value="1"/>
</dbReference>
<dbReference type="CDD" id="cd03109">
    <property type="entry name" value="DTBS"/>
    <property type="match status" value="1"/>
</dbReference>
<dbReference type="Gene3D" id="3.40.50.300">
    <property type="entry name" value="P-loop containing nucleotide triphosphate hydrolases"/>
    <property type="match status" value="1"/>
</dbReference>
<evidence type="ECO:0000313" key="4">
    <source>
        <dbReference type="Proteomes" id="UP000051220"/>
    </source>
</evidence>
<dbReference type="SUPFAM" id="SSF52540">
    <property type="entry name" value="P-loop containing nucleoside triphosphate hydrolases"/>
    <property type="match status" value="1"/>
</dbReference>
<dbReference type="Gene3D" id="3.40.1390.20">
    <property type="entry name" value="HprK N-terminal domain-like"/>
    <property type="match status" value="1"/>
</dbReference>